<dbReference type="PRINTS" id="PR00131">
    <property type="entry name" value="GLHYDRLASE1"/>
</dbReference>
<dbReference type="Gene3D" id="3.20.20.80">
    <property type="entry name" value="Glycosidases"/>
    <property type="match status" value="1"/>
</dbReference>
<protein>
    <recommendedName>
        <fullName evidence="5">Beta-glucosidase</fullName>
    </recommendedName>
</protein>
<feature type="signal peptide" evidence="2">
    <location>
        <begin position="1"/>
        <end position="17"/>
    </location>
</feature>
<dbReference type="OrthoDB" id="65569at2759"/>
<keyword evidence="4" id="KW-1185">Reference proteome</keyword>
<dbReference type="InterPro" id="IPR001360">
    <property type="entry name" value="Glyco_hydro_1"/>
</dbReference>
<dbReference type="PANTHER" id="PTHR10353">
    <property type="entry name" value="GLYCOSYL HYDROLASE"/>
    <property type="match status" value="1"/>
</dbReference>
<evidence type="ECO:0008006" key="5">
    <source>
        <dbReference type="Google" id="ProtNLM"/>
    </source>
</evidence>
<proteinExistence type="inferred from homology"/>
<dbReference type="GO" id="GO:0005975">
    <property type="term" value="P:carbohydrate metabolic process"/>
    <property type="evidence" value="ECO:0007669"/>
    <property type="project" value="InterPro"/>
</dbReference>
<dbReference type="PROSITE" id="PS00653">
    <property type="entry name" value="GLYCOSYL_HYDROL_F1_2"/>
    <property type="match status" value="1"/>
</dbReference>
<feature type="chain" id="PRO_5040778072" description="Beta-glucosidase" evidence="2">
    <location>
        <begin position="18"/>
        <end position="585"/>
    </location>
</feature>
<comment type="caution">
    <text evidence="3">The sequence shown here is derived from an EMBL/GenBank/DDBJ whole genome shotgun (WGS) entry which is preliminary data.</text>
</comment>
<evidence type="ECO:0000313" key="4">
    <source>
        <dbReference type="Proteomes" id="UP001140453"/>
    </source>
</evidence>
<comment type="similarity">
    <text evidence="1">Belongs to the glycosyl hydrolase 1 family.</text>
</comment>
<reference evidence="3" key="1">
    <citation type="submission" date="2022-10" db="EMBL/GenBank/DDBJ databases">
        <title>Tapping the CABI collections for fungal endophytes: first genome assemblies for Collariella, Neodidymelliopsis, Ascochyta clinopodiicola, Didymella pomorum, Didymosphaeria variabile, Neocosmospora piperis and Neocucurbitaria cava.</title>
        <authorList>
            <person name="Hill R."/>
        </authorList>
    </citation>
    <scope>NUCLEOTIDE SEQUENCE</scope>
    <source>
        <strain evidence="3">IMI 355082</strain>
    </source>
</reference>
<dbReference type="Proteomes" id="UP001140453">
    <property type="component" value="Unassembled WGS sequence"/>
</dbReference>
<organism evidence="3 4">
    <name type="scientific">Gnomoniopsis smithogilvyi</name>
    <dbReference type="NCBI Taxonomy" id="1191159"/>
    <lineage>
        <taxon>Eukaryota</taxon>
        <taxon>Fungi</taxon>
        <taxon>Dikarya</taxon>
        <taxon>Ascomycota</taxon>
        <taxon>Pezizomycotina</taxon>
        <taxon>Sordariomycetes</taxon>
        <taxon>Sordariomycetidae</taxon>
        <taxon>Diaporthales</taxon>
        <taxon>Gnomoniaceae</taxon>
        <taxon>Gnomoniopsis</taxon>
    </lineage>
</organism>
<sequence>MDLQLLTVLVLASLARAQLSFGTATGNYTTATFSKAGILTTPRPPTDFSDEALAVLWQQVGPVSTGPITAVQTAVPETAANFQSPFAQPVADTYGLHPLMPSYLGANYSEARLPANFKWGVSSSAYQIEGAVDADGRGPSIWDMLSHRVPNFVVDNTTADVVASHYYLYKQDIARLASLGIPSFAFTISWSRIFPFGTRSSPVNQLGVAHYDDVIQTARDAGLEVYLTLFHWDTPLALVNAYGSWSSPEIVEDFFNYAKFIISRYDNVVSGWFTINEPQYCNFQYQDYPHGEYFPAYNNITGGARARFACGHNTLLAHARVAKWYHEEFKGKNKISWKNSGNYGVANSTSPADQQALQRSYDFTLGWFGGMWTDGDYPQSLKDTLGDILPTFTQQEKDTIKGSCDFYAIDAYSSYVAAAPPGGIEACAADPSNANWPDCTSTSRTGPNGFRVAPAADPNTNWLVDAPTGVCRFLSTITKQLFPAVPEIQITEFGFSEPFESRWQNVDEATWDMRRADYFQGYMDAVLASIVEDGVNVTGAWAWAVYDNFEWLEGTSVRFGLQYVNYTSLERTPKASMFQFLDWFR</sequence>
<evidence type="ECO:0000313" key="3">
    <source>
        <dbReference type="EMBL" id="KAJ4394806.1"/>
    </source>
</evidence>
<dbReference type="EMBL" id="JAPEVB010000002">
    <property type="protein sequence ID" value="KAJ4394806.1"/>
    <property type="molecule type" value="Genomic_DNA"/>
</dbReference>
<accession>A0A9W8YZM7</accession>
<dbReference type="PANTHER" id="PTHR10353:SF53">
    <property type="entry name" value="BETA-1,4-GLUCOSIDASE (EUROFUNG)"/>
    <property type="match status" value="1"/>
</dbReference>
<keyword evidence="2" id="KW-0732">Signal</keyword>
<dbReference type="Pfam" id="PF00232">
    <property type="entry name" value="Glyco_hydro_1"/>
    <property type="match status" value="1"/>
</dbReference>
<dbReference type="InterPro" id="IPR033132">
    <property type="entry name" value="GH_1_N_CS"/>
</dbReference>
<evidence type="ECO:0000256" key="2">
    <source>
        <dbReference type="SAM" id="SignalP"/>
    </source>
</evidence>
<evidence type="ECO:0000256" key="1">
    <source>
        <dbReference type="RuleBase" id="RU003690"/>
    </source>
</evidence>
<dbReference type="GO" id="GO:0008422">
    <property type="term" value="F:beta-glucosidase activity"/>
    <property type="evidence" value="ECO:0007669"/>
    <property type="project" value="TreeGrafter"/>
</dbReference>
<name>A0A9W8YZM7_9PEZI</name>
<dbReference type="SUPFAM" id="SSF51445">
    <property type="entry name" value="(Trans)glycosidases"/>
    <property type="match status" value="1"/>
</dbReference>
<dbReference type="InterPro" id="IPR017853">
    <property type="entry name" value="GH"/>
</dbReference>
<dbReference type="AlphaFoldDB" id="A0A9W8YZM7"/>
<gene>
    <name evidence="3" type="ORF">N0V93_004026</name>
</gene>